<dbReference type="GO" id="GO:0016747">
    <property type="term" value="F:acyltransferase activity, transferring groups other than amino-acyl groups"/>
    <property type="evidence" value="ECO:0007669"/>
    <property type="project" value="InterPro"/>
</dbReference>
<dbReference type="Pfam" id="PF00583">
    <property type="entry name" value="Acetyltransf_1"/>
    <property type="match status" value="1"/>
</dbReference>
<feature type="domain" description="N-acetyltransferase" evidence="3">
    <location>
        <begin position="1"/>
        <end position="149"/>
    </location>
</feature>
<comment type="caution">
    <text evidence="4">The sequence shown here is derived from an EMBL/GenBank/DDBJ whole genome shotgun (WGS) entry which is preliminary data.</text>
</comment>
<keyword evidence="5" id="KW-1185">Reference proteome</keyword>
<dbReference type="Proteomes" id="UP000241421">
    <property type="component" value="Unassembled WGS sequence"/>
</dbReference>
<evidence type="ECO:0000256" key="2">
    <source>
        <dbReference type="ARBA" id="ARBA00023315"/>
    </source>
</evidence>
<dbReference type="PANTHER" id="PTHR43877">
    <property type="entry name" value="AMINOALKYLPHOSPHONATE N-ACETYLTRANSFERASE-RELATED-RELATED"/>
    <property type="match status" value="1"/>
</dbReference>
<dbReference type="PROSITE" id="PS51186">
    <property type="entry name" value="GNAT"/>
    <property type="match status" value="1"/>
</dbReference>
<dbReference type="InterPro" id="IPR050832">
    <property type="entry name" value="Bact_Acetyltransf"/>
</dbReference>
<keyword evidence="1 4" id="KW-0808">Transferase</keyword>
<protein>
    <submittedName>
        <fullName evidence="4">N-acetyltransferase</fullName>
    </submittedName>
</protein>
<dbReference type="RefSeq" id="WP_106759019.1">
    <property type="nucleotide sequence ID" value="NZ_PXWF02000268.1"/>
</dbReference>
<evidence type="ECO:0000256" key="1">
    <source>
        <dbReference type="ARBA" id="ARBA00022679"/>
    </source>
</evidence>
<dbReference type="SUPFAM" id="SSF55729">
    <property type="entry name" value="Acyl-CoA N-acyltransferases (Nat)"/>
    <property type="match status" value="1"/>
</dbReference>
<dbReference type="Gene3D" id="3.40.630.30">
    <property type="match status" value="1"/>
</dbReference>
<dbReference type="OrthoDB" id="9803233at2"/>
<accession>A0A2U2HGR8</accession>
<sequence length="149" mass="15847">MNITLASPSLPEAVALIAELDAYQLTLYPPENVFSTDLAALPADAVLFALARDAGGAAVGCAALVLTPAYGELKRMYVRPGQRGRGVARKLLALLEAQAPLRGCRLLALETGPLQPEAIALYQDLGYRLTGPYGDYAEDPLSVFMQKSI</sequence>
<dbReference type="InterPro" id="IPR016181">
    <property type="entry name" value="Acyl_CoA_acyltransferase"/>
</dbReference>
<dbReference type="AlphaFoldDB" id="A0A2U2HGR8"/>
<dbReference type="PANTHER" id="PTHR43877:SF2">
    <property type="entry name" value="AMINOALKYLPHOSPHONATE N-ACETYLTRANSFERASE-RELATED"/>
    <property type="match status" value="1"/>
</dbReference>
<dbReference type="EMBL" id="PXWF02000268">
    <property type="protein sequence ID" value="PWF44377.1"/>
    <property type="molecule type" value="Genomic_DNA"/>
</dbReference>
<name>A0A2U2HGR8_9BURK</name>
<proteinExistence type="predicted"/>
<organism evidence="4 5">
    <name type="scientific">Massilia glaciei</name>
    <dbReference type="NCBI Taxonomy" id="1524097"/>
    <lineage>
        <taxon>Bacteria</taxon>
        <taxon>Pseudomonadati</taxon>
        <taxon>Pseudomonadota</taxon>
        <taxon>Betaproteobacteria</taxon>
        <taxon>Burkholderiales</taxon>
        <taxon>Oxalobacteraceae</taxon>
        <taxon>Telluria group</taxon>
        <taxon>Massilia</taxon>
    </lineage>
</organism>
<evidence type="ECO:0000313" key="5">
    <source>
        <dbReference type="Proteomes" id="UP000241421"/>
    </source>
</evidence>
<evidence type="ECO:0000313" key="4">
    <source>
        <dbReference type="EMBL" id="PWF44377.1"/>
    </source>
</evidence>
<dbReference type="CDD" id="cd04301">
    <property type="entry name" value="NAT_SF"/>
    <property type="match status" value="1"/>
</dbReference>
<keyword evidence="2" id="KW-0012">Acyltransferase</keyword>
<reference evidence="4 5" key="1">
    <citation type="submission" date="2018-04" db="EMBL/GenBank/DDBJ databases">
        <title>Massilia violaceinigra sp. nov., a novel purple-pigmented bacterium isolated from Tianshan glacier, Xinjiang, China.</title>
        <authorList>
            <person name="Wang H."/>
        </authorList>
    </citation>
    <scope>NUCLEOTIDE SEQUENCE [LARGE SCALE GENOMIC DNA]</scope>
    <source>
        <strain evidence="4 5">B448-2</strain>
    </source>
</reference>
<dbReference type="InterPro" id="IPR000182">
    <property type="entry name" value="GNAT_dom"/>
</dbReference>
<evidence type="ECO:0000259" key="3">
    <source>
        <dbReference type="PROSITE" id="PS51186"/>
    </source>
</evidence>
<gene>
    <name evidence="4" type="ORF">C7C56_019405</name>
</gene>